<dbReference type="HOGENOM" id="CLU_2033560_0_0_11"/>
<protein>
    <submittedName>
        <fullName evidence="1">Uncharacterized protein</fullName>
    </submittedName>
</protein>
<dbReference type="RefSeq" id="WP_039171628.1">
    <property type="nucleotide sequence ID" value="NZ_CP007457.1"/>
</dbReference>
<dbReference type="InterPro" id="IPR036689">
    <property type="entry name" value="ESAT-6-like_sf"/>
</dbReference>
<accession>A0A0A7IE03</accession>
<evidence type="ECO:0000313" key="1">
    <source>
        <dbReference type="EMBL" id="AIZ17029.1"/>
    </source>
</evidence>
<dbReference type="Proteomes" id="UP000030636">
    <property type="component" value="Chromosome"/>
</dbReference>
<proteinExistence type="predicted"/>
<keyword evidence="2" id="KW-1185">Reference proteome</keyword>
<sequence>MIHTTVPWRAYGAHPHATRPLCTFTAFPLGGGLQPQAPFARQSCICTGIVAECAQTMHTAATATTGALDDLARVSASSRRLTWSGKAADMFHARMRQFDTTIAGHLDCCATTGAMLKAGLP</sequence>
<dbReference type="SUPFAM" id="SSF140453">
    <property type="entry name" value="EsxAB dimer-like"/>
    <property type="match status" value="1"/>
</dbReference>
<dbReference type="EMBL" id="CP007457">
    <property type="protein sequence ID" value="AIZ17029.1"/>
    <property type="molecule type" value="Genomic_DNA"/>
</dbReference>
<dbReference type="STRING" id="1447715.AH67_03565"/>
<evidence type="ECO:0000313" key="2">
    <source>
        <dbReference type="Proteomes" id="UP000030636"/>
    </source>
</evidence>
<reference evidence="1 2" key="1">
    <citation type="journal article" date="2015" name="Genome Announc.">
        <title>Bifidobacterium pseudolongum Strain PV8-2, Isolated from a Stool Sample of an Anemic Kenyan Infant.</title>
        <authorList>
            <person name="Vazquez-Gutierrez P."/>
            <person name="Lacroix C."/>
            <person name="Chassard C."/>
            <person name="Klumpp J."/>
            <person name="Stevens M.J."/>
            <person name="Jans C."/>
        </authorList>
    </citation>
    <scope>NUCLEOTIDE SEQUENCE [LARGE SCALE GENOMIC DNA]</scope>
    <source>
        <strain evidence="1 2">PV8-2</strain>
    </source>
</reference>
<dbReference type="AlphaFoldDB" id="A0A0A7IE03"/>
<dbReference type="Gene3D" id="1.10.287.1060">
    <property type="entry name" value="ESAT-6-like"/>
    <property type="match status" value="1"/>
</dbReference>
<dbReference type="KEGG" id="bpsp:AH67_03565"/>
<organism evidence="1 2">
    <name type="scientific">Bifidobacterium pseudolongum PV8-2</name>
    <dbReference type="NCBI Taxonomy" id="1447715"/>
    <lineage>
        <taxon>Bacteria</taxon>
        <taxon>Bacillati</taxon>
        <taxon>Actinomycetota</taxon>
        <taxon>Actinomycetes</taxon>
        <taxon>Bifidobacteriales</taxon>
        <taxon>Bifidobacteriaceae</taxon>
        <taxon>Bifidobacterium</taxon>
    </lineage>
</organism>
<gene>
    <name evidence="1" type="ORF">AH67_03565</name>
</gene>
<name>A0A0A7IE03_9BIFI</name>